<dbReference type="Proteomes" id="UP000321201">
    <property type="component" value="Unassembled WGS sequence"/>
</dbReference>
<dbReference type="AlphaFoldDB" id="A0A5C7EX37"/>
<organism evidence="1 2">
    <name type="scientific">Pelomicrobium methylotrophicum</name>
    <dbReference type="NCBI Taxonomy" id="2602750"/>
    <lineage>
        <taxon>Bacteria</taxon>
        <taxon>Pseudomonadati</taxon>
        <taxon>Pseudomonadota</taxon>
        <taxon>Hydrogenophilia</taxon>
        <taxon>Hydrogenophilia incertae sedis</taxon>
        <taxon>Pelomicrobium</taxon>
    </lineage>
</organism>
<reference evidence="1 2" key="1">
    <citation type="submission" date="2019-08" db="EMBL/GenBank/DDBJ databases">
        <title>Pelomicrobium methylotrophicum gen. nov., sp. nov. a moderately thermophilic, facultatively anaerobic, lithoautotrophic and methylotrophic bacterium isolated from a terrestrial mud volcano.</title>
        <authorList>
            <person name="Slobodkina G.B."/>
            <person name="Merkel A.Y."/>
            <person name="Slobodkin A.I."/>
        </authorList>
    </citation>
    <scope>NUCLEOTIDE SEQUENCE [LARGE SCALE GENOMIC DNA]</scope>
    <source>
        <strain evidence="1 2">SM250</strain>
    </source>
</reference>
<evidence type="ECO:0000313" key="1">
    <source>
        <dbReference type="EMBL" id="TXF11615.1"/>
    </source>
</evidence>
<dbReference type="RefSeq" id="WP_147800014.1">
    <property type="nucleotide sequence ID" value="NZ_VPFL01000012.1"/>
</dbReference>
<keyword evidence="2" id="KW-1185">Reference proteome</keyword>
<proteinExistence type="predicted"/>
<comment type="caution">
    <text evidence="1">The sequence shown here is derived from an EMBL/GenBank/DDBJ whole genome shotgun (WGS) entry which is preliminary data.</text>
</comment>
<gene>
    <name evidence="1" type="ORF">FR698_09760</name>
</gene>
<name>A0A5C7EX37_9PROT</name>
<accession>A0A5C7EX37</accession>
<dbReference type="InParanoid" id="A0A5C7EX37"/>
<protein>
    <recommendedName>
        <fullName evidence="3">HEAT repeat domain-containing protein</fullName>
    </recommendedName>
</protein>
<evidence type="ECO:0008006" key="3">
    <source>
        <dbReference type="Google" id="ProtNLM"/>
    </source>
</evidence>
<dbReference type="EMBL" id="VPFL01000012">
    <property type="protein sequence ID" value="TXF11615.1"/>
    <property type="molecule type" value="Genomic_DNA"/>
</dbReference>
<evidence type="ECO:0000313" key="2">
    <source>
        <dbReference type="Proteomes" id="UP000321201"/>
    </source>
</evidence>
<sequence>MKVRTEASLRLAARRDAEYAVLEKASREPEKVADALTSDPELLVGLRSVEELIKVLLDHGQDKAVSQLLHDRRTPKWARRIIASALLAFPR</sequence>